<evidence type="ECO:0000313" key="2">
    <source>
        <dbReference type="Proteomes" id="UP000028725"/>
    </source>
</evidence>
<dbReference type="PATRIC" id="fig|394096.3.peg.1296"/>
<dbReference type="Proteomes" id="UP000028725">
    <property type="component" value="Unassembled WGS sequence"/>
</dbReference>
<name>A0A085WV06_9BACT</name>
<keyword evidence="2" id="KW-1185">Reference proteome</keyword>
<comment type="caution">
    <text evidence="1">The sequence shown here is derived from an EMBL/GenBank/DDBJ whole genome shotgun (WGS) entry which is preliminary data.</text>
</comment>
<dbReference type="AlphaFoldDB" id="A0A085WV06"/>
<dbReference type="EMBL" id="JMCB01000002">
    <property type="protein sequence ID" value="KFE71519.1"/>
    <property type="molecule type" value="Genomic_DNA"/>
</dbReference>
<evidence type="ECO:0008006" key="3">
    <source>
        <dbReference type="Google" id="ProtNLM"/>
    </source>
</evidence>
<sequence length="106" mass="11371">MASGIFRQPMRRPAAIALLSLALLGLSGCKGACRELSERICDCSTTTSLEREVCVRRAINDEAVVEPTAEDEAFCESKIDSCDCSQEAKNVDLNTSEGKLACGLAR</sequence>
<proteinExistence type="predicted"/>
<dbReference type="RefSeq" id="WP_240486553.1">
    <property type="nucleotide sequence ID" value="NZ_JMCB01000002.1"/>
</dbReference>
<protein>
    <recommendedName>
        <fullName evidence="3">Lipoprotein</fullName>
    </recommendedName>
</protein>
<accession>A0A085WV06</accession>
<gene>
    <name evidence="1" type="ORF">DB31_3649</name>
</gene>
<reference evidence="1 2" key="1">
    <citation type="submission" date="2014-04" db="EMBL/GenBank/DDBJ databases">
        <title>Genome assembly of Hyalangium minutum DSM 14724.</title>
        <authorList>
            <person name="Sharma G."/>
            <person name="Subramanian S."/>
        </authorList>
    </citation>
    <scope>NUCLEOTIDE SEQUENCE [LARGE SCALE GENOMIC DNA]</scope>
    <source>
        <strain evidence="1 2">DSM 14724</strain>
    </source>
</reference>
<evidence type="ECO:0000313" key="1">
    <source>
        <dbReference type="EMBL" id="KFE71519.1"/>
    </source>
</evidence>
<organism evidence="1 2">
    <name type="scientific">Hyalangium minutum</name>
    <dbReference type="NCBI Taxonomy" id="394096"/>
    <lineage>
        <taxon>Bacteria</taxon>
        <taxon>Pseudomonadati</taxon>
        <taxon>Myxococcota</taxon>
        <taxon>Myxococcia</taxon>
        <taxon>Myxococcales</taxon>
        <taxon>Cystobacterineae</taxon>
        <taxon>Archangiaceae</taxon>
        <taxon>Hyalangium</taxon>
    </lineage>
</organism>
<dbReference type="PROSITE" id="PS51257">
    <property type="entry name" value="PROKAR_LIPOPROTEIN"/>
    <property type="match status" value="1"/>
</dbReference>